<dbReference type="Proteomes" id="UP001082703">
    <property type="component" value="Unassembled WGS sequence"/>
</dbReference>
<organism evidence="1 2">
    <name type="scientific">Caproiciproducens galactitolivorans</name>
    <dbReference type="NCBI Taxonomy" id="642589"/>
    <lineage>
        <taxon>Bacteria</taxon>
        <taxon>Bacillati</taxon>
        <taxon>Bacillota</taxon>
        <taxon>Clostridia</taxon>
        <taxon>Eubacteriales</taxon>
        <taxon>Acutalibacteraceae</taxon>
        <taxon>Caproiciproducens</taxon>
    </lineage>
</organism>
<proteinExistence type="predicted"/>
<evidence type="ECO:0008006" key="3">
    <source>
        <dbReference type="Google" id="ProtNLM"/>
    </source>
</evidence>
<dbReference type="RefSeq" id="WP_268057147.1">
    <property type="nucleotide sequence ID" value="NZ_JAPOHA010000002.1"/>
</dbReference>
<reference evidence="1 2" key="1">
    <citation type="submission" date="2022-11" db="EMBL/GenBank/DDBJ databases">
        <authorList>
            <person name="Caiyu Z."/>
        </authorList>
    </citation>
    <scope>NUCLEOTIDE SEQUENCE [LARGE SCALE GENOMIC DNA]</scope>
    <source>
        <strain evidence="1 2">YR-4</strain>
    </source>
</reference>
<comment type="caution">
    <text evidence="1">The sequence shown here is derived from an EMBL/GenBank/DDBJ whole genome shotgun (WGS) entry which is preliminary data.</text>
</comment>
<accession>A0ABT4BQI7</accession>
<evidence type="ECO:0000313" key="2">
    <source>
        <dbReference type="Proteomes" id="UP001082703"/>
    </source>
</evidence>
<gene>
    <name evidence="1" type="ORF">OUY18_02625</name>
</gene>
<sequence length="74" mass="8278">MKMQRIRNSKWMKAATAAGAITAALTVALTVYSGYFVVKLLRCVDTAQKALPEMEKAARLYQKKNAEETEPEEI</sequence>
<name>A0ABT4BQI7_9FIRM</name>
<dbReference type="EMBL" id="JAPOHA010000002">
    <property type="protein sequence ID" value="MCY1713150.1"/>
    <property type="molecule type" value="Genomic_DNA"/>
</dbReference>
<evidence type="ECO:0000313" key="1">
    <source>
        <dbReference type="EMBL" id="MCY1713150.1"/>
    </source>
</evidence>
<keyword evidence="2" id="KW-1185">Reference proteome</keyword>
<protein>
    <recommendedName>
        <fullName evidence="3">Transmembrane protein</fullName>
    </recommendedName>
</protein>